<evidence type="ECO:0000313" key="10">
    <source>
        <dbReference type="Proteomes" id="UP000288216"/>
    </source>
</evidence>
<dbReference type="PANTHER" id="PTHR23023">
    <property type="entry name" value="DIMETHYLANILINE MONOOXYGENASE"/>
    <property type="match status" value="1"/>
</dbReference>
<protein>
    <recommendedName>
        <fullName evidence="8">Flavin-containing monooxygenase</fullName>
        <ecNumber evidence="8">1.-.-.-</ecNumber>
    </recommendedName>
</protein>
<keyword evidence="3 8" id="KW-0285">Flavoprotein</keyword>
<comment type="cofactor">
    <cofactor evidence="1 8">
        <name>FAD</name>
        <dbReference type="ChEBI" id="CHEBI:57692"/>
    </cofactor>
</comment>
<keyword evidence="10" id="KW-1185">Reference proteome</keyword>
<comment type="similarity">
    <text evidence="2 8">Belongs to the FMO family.</text>
</comment>
<comment type="caution">
    <text evidence="9">The sequence shown here is derived from an EMBL/GenBank/DDBJ whole genome shotgun (WGS) entry which is preliminary data.</text>
</comment>
<keyword evidence="6 8" id="KW-0560">Oxidoreductase</keyword>
<dbReference type="AlphaFoldDB" id="A0A401PJ06"/>
<dbReference type="EC" id="1.-.-.-" evidence="8"/>
<dbReference type="GO" id="GO:0050660">
    <property type="term" value="F:flavin adenine dinucleotide binding"/>
    <property type="evidence" value="ECO:0007669"/>
    <property type="project" value="InterPro"/>
</dbReference>
<keyword evidence="7 8" id="KW-0503">Monooxygenase</keyword>
<keyword evidence="4 8" id="KW-0274">FAD</keyword>
<dbReference type="GO" id="GO:0050661">
    <property type="term" value="F:NADP binding"/>
    <property type="evidence" value="ECO:0007669"/>
    <property type="project" value="InterPro"/>
</dbReference>
<dbReference type="PIRSF" id="PIRSF000332">
    <property type="entry name" value="FMO"/>
    <property type="match status" value="1"/>
</dbReference>
<evidence type="ECO:0000313" key="9">
    <source>
        <dbReference type="EMBL" id="GCB73110.1"/>
    </source>
</evidence>
<dbReference type="PRINTS" id="PR00370">
    <property type="entry name" value="FMOXYGENASE"/>
</dbReference>
<dbReference type="Pfam" id="PF00743">
    <property type="entry name" value="FMO-like"/>
    <property type="match status" value="2"/>
</dbReference>
<dbReference type="InterPro" id="IPR000960">
    <property type="entry name" value="Flavin_mOase"/>
</dbReference>
<dbReference type="GO" id="GO:0004499">
    <property type="term" value="F:N,N-dimethylaniline monooxygenase activity"/>
    <property type="evidence" value="ECO:0007669"/>
    <property type="project" value="InterPro"/>
</dbReference>
<reference evidence="9 10" key="1">
    <citation type="journal article" date="2018" name="Nat. Ecol. Evol.">
        <title>Shark genomes provide insights into elasmobranch evolution and the origin of vertebrates.</title>
        <authorList>
            <person name="Hara Y"/>
            <person name="Yamaguchi K"/>
            <person name="Onimaru K"/>
            <person name="Kadota M"/>
            <person name="Koyanagi M"/>
            <person name="Keeley SD"/>
            <person name="Tatsumi K"/>
            <person name="Tanaka K"/>
            <person name="Motone F"/>
            <person name="Kageyama Y"/>
            <person name="Nozu R"/>
            <person name="Adachi N"/>
            <person name="Nishimura O"/>
            <person name="Nakagawa R"/>
            <person name="Tanegashima C"/>
            <person name="Kiyatake I"/>
            <person name="Matsumoto R"/>
            <person name="Murakumo K"/>
            <person name="Nishida K"/>
            <person name="Terakita A"/>
            <person name="Kuratani S"/>
            <person name="Sato K"/>
            <person name="Hyodo S Kuraku.S."/>
        </authorList>
    </citation>
    <scope>NUCLEOTIDE SEQUENCE [LARGE SCALE GENOMIC DNA]</scope>
</reference>
<accession>A0A401PJ06</accession>
<dbReference type="OrthoDB" id="66881at2759"/>
<dbReference type="InterPro" id="IPR020946">
    <property type="entry name" value="Flavin_mOase-like"/>
</dbReference>
<evidence type="ECO:0000256" key="6">
    <source>
        <dbReference type="ARBA" id="ARBA00023002"/>
    </source>
</evidence>
<dbReference type="InterPro" id="IPR050346">
    <property type="entry name" value="FMO-like"/>
</dbReference>
<dbReference type="SUPFAM" id="SSF51905">
    <property type="entry name" value="FAD/NAD(P)-binding domain"/>
    <property type="match status" value="2"/>
</dbReference>
<dbReference type="EMBL" id="BFAA01000588">
    <property type="protein sequence ID" value="GCB73110.1"/>
    <property type="molecule type" value="Genomic_DNA"/>
</dbReference>
<organism evidence="9 10">
    <name type="scientific">Scyliorhinus torazame</name>
    <name type="common">Cloudy catshark</name>
    <name type="synonym">Catulus torazame</name>
    <dbReference type="NCBI Taxonomy" id="75743"/>
    <lineage>
        <taxon>Eukaryota</taxon>
        <taxon>Metazoa</taxon>
        <taxon>Chordata</taxon>
        <taxon>Craniata</taxon>
        <taxon>Vertebrata</taxon>
        <taxon>Chondrichthyes</taxon>
        <taxon>Elasmobranchii</taxon>
        <taxon>Galeomorphii</taxon>
        <taxon>Galeoidea</taxon>
        <taxon>Carcharhiniformes</taxon>
        <taxon>Scyliorhinidae</taxon>
        <taxon>Scyliorhinus</taxon>
    </lineage>
</organism>
<dbReference type="InterPro" id="IPR036188">
    <property type="entry name" value="FAD/NAD-bd_sf"/>
</dbReference>
<dbReference type="Gene3D" id="3.50.50.60">
    <property type="entry name" value="FAD/NAD(P)-binding domain"/>
    <property type="match status" value="2"/>
</dbReference>
<gene>
    <name evidence="9" type="ORF">scyTo_0002354</name>
</gene>
<keyword evidence="5" id="KW-0521">NADP</keyword>
<proteinExistence type="inferred from homology"/>
<dbReference type="STRING" id="75743.A0A401PJ06"/>
<evidence type="ECO:0000256" key="7">
    <source>
        <dbReference type="ARBA" id="ARBA00023033"/>
    </source>
</evidence>
<sequence>MYIDPLATKSLTMSYHKLKVAVIGAGAGGLCAARQLLSRPQTFAPPVVYELSDCVGGTWVYTDRVGKDDNGLPIHSSMYRDLRTNLPKEVMPFPDFPFDTQLPSFIHHTDVKSYLEQYTDSFKIQPHIKFRTYVELLNPVFGTTGDAQNTWEVTCLNLNSHCRSRDRFDSVIICNGHYSDPFIPHIPEIEHFKGQKMHSHEYRFAEPFTGKNLVLLGAGPSGTDIALELCPVANQVVLIHNNLPISSQLPPNFLQVKGVNRFSETGVICDDGMEYPADVFMFCTGYNYSFPFLKDVDLKVKDYRVTPLYKHIVHTTFPTLFFIGLCQTVCPFPLFHNQVLFALASLDGTHKLPPKAEMDMLTEEEYQSSLHHGIPHRHFHKLDSLQWSYMDELAHLSKTEPIPPVTRDLYEANAKIRKQDLCNYKRFNYKIVSHDMWTTVEPKPL</sequence>
<evidence type="ECO:0000256" key="1">
    <source>
        <dbReference type="ARBA" id="ARBA00001974"/>
    </source>
</evidence>
<dbReference type="Proteomes" id="UP000288216">
    <property type="component" value="Unassembled WGS sequence"/>
</dbReference>
<name>A0A401PJ06_SCYTO</name>
<evidence type="ECO:0000256" key="3">
    <source>
        <dbReference type="ARBA" id="ARBA00022630"/>
    </source>
</evidence>
<dbReference type="OMA" id="LYQHVVW"/>
<evidence type="ECO:0000256" key="2">
    <source>
        <dbReference type="ARBA" id="ARBA00009183"/>
    </source>
</evidence>
<dbReference type="FunFam" id="3.50.50.60:FF:000138">
    <property type="entry name" value="Flavin-containing monooxygenase"/>
    <property type="match status" value="1"/>
</dbReference>
<evidence type="ECO:0000256" key="4">
    <source>
        <dbReference type="ARBA" id="ARBA00022827"/>
    </source>
</evidence>
<evidence type="ECO:0000256" key="8">
    <source>
        <dbReference type="RuleBase" id="RU361177"/>
    </source>
</evidence>
<evidence type="ECO:0000256" key="5">
    <source>
        <dbReference type="ARBA" id="ARBA00022857"/>
    </source>
</evidence>